<dbReference type="PANTHER" id="PTHR14948:SF46">
    <property type="entry name" value="DISPANIN SUBFAMILY A MEMBER 2B-LIKE-RELATED"/>
    <property type="match status" value="1"/>
</dbReference>
<dbReference type="STRING" id="109280.ENSHCOP00000008485"/>
<dbReference type="Ensembl" id="ENSHCOT00000006731.1">
    <property type="protein sequence ID" value="ENSHCOP00000020212.1"/>
    <property type="gene ID" value="ENSHCOG00000006104.1"/>
</dbReference>
<comment type="subcellular location">
    <subcellularLocation>
        <location evidence="1">Membrane</location>
    </subcellularLocation>
</comment>
<evidence type="ECO:0000256" key="3">
    <source>
        <dbReference type="ARBA" id="ARBA00022692"/>
    </source>
</evidence>
<dbReference type="AlphaFoldDB" id="A0A3Q2YQV9"/>
<dbReference type="GO" id="GO:0016020">
    <property type="term" value="C:membrane"/>
    <property type="evidence" value="ECO:0007669"/>
    <property type="project" value="UniProtKB-SubCell"/>
</dbReference>
<dbReference type="GeneTree" id="ENSGT01030000234792"/>
<evidence type="ECO:0000256" key="4">
    <source>
        <dbReference type="ARBA" id="ARBA00022989"/>
    </source>
</evidence>
<dbReference type="InterPro" id="IPR051423">
    <property type="entry name" value="CD225/Dispanin"/>
</dbReference>
<dbReference type="InterPro" id="IPR007593">
    <property type="entry name" value="CD225/Dispanin_fam"/>
</dbReference>
<proteinExistence type="inferred from homology"/>
<dbReference type="OMA" id="ICNTICC"/>
<name>A0A3Q2YQV9_HIPCM</name>
<evidence type="ECO:0000256" key="6">
    <source>
        <dbReference type="SAM" id="Phobius"/>
    </source>
</evidence>
<dbReference type="Ensembl" id="ENSHCOT00000006732.1">
    <property type="protein sequence ID" value="ENSHCOP00000020213.1"/>
    <property type="gene ID" value="ENSHCOG00000006104.1"/>
</dbReference>
<keyword evidence="5 6" id="KW-0472">Membrane</keyword>
<keyword evidence="4 6" id="KW-1133">Transmembrane helix</keyword>
<feature type="transmembrane region" description="Helical" evidence="6">
    <location>
        <begin position="60"/>
        <end position="82"/>
    </location>
</feature>
<dbReference type="Ensembl" id="ENSHCOT00000000218.1">
    <property type="protein sequence ID" value="ENSHCOP00000008485.1"/>
    <property type="gene ID" value="ENSHCOG00000010744.1"/>
</dbReference>
<sequence length="89" mass="9462">MERGQIHSAAPSYLAWSIFNTLCCCWPIGIAAIVYSSKVQNANATGNSVAAADASKTAKILNIVALVCGLILLSIFIALQVITMNQKQH</sequence>
<dbReference type="Proteomes" id="UP000264820">
    <property type="component" value="Unplaced"/>
</dbReference>
<protein>
    <submittedName>
        <fullName evidence="7">Uncharacterized LOC109526322</fullName>
    </submittedName>
</protein>
<keyword evidence="8" id="KW-1185">Reference proteome</keyword>
<feature type="transmembrane region" description="Helical" evidence="6">
    <location>
        <begin position="12"/>
        <end position="35"/>
    </location>
</feature>
<evidence type="ECO:0000256" key="1">
    <source>
        <dbReference type="ARBA" id="ARBA00004370"/>
    </source>
</evidence>
<dbReference type="PANTHER" id="PTHR14948">
    <property type="entry name" value="NG5"/>
    <property type="match status" value="1"/>
</dbReference>
<evidence type="ECO:0000313" key="8">
    <source>
        <dbReference type="Proteomes" id="UP000264820"/>
    </source>
</evidence>
<reference evidence="7" key="1">
    <citation type="submission" date="2025-05" db="UniProtKB">
        <authorList>
            <consortium name="Ensembl"/>
        </authorList>
    </citation>
    <scope>IDENTIFICATION</scope>
</reference>
<comment type="similarity">
    <text evidence="2">Belongs to the CD225/Dispanin family.</text>
</comment>
<organism evidence="7 8">
    <name type="scientific">Hippocampus comes</name>
    <name type="common">Tiger tail seahorse</name>
    <dbReference type="NCBI Taxonomy" id="109280"/>
    <lineage>
        <taxon>Eukaryota</taxon>
        <taxon>Metazoa</taxon>
        <taxon>Chordata</taxon>
        <taxon>Craniata</taxon>
        <taxon>Vertebrata</taxon>
        <taxon>Euteleostomi</taxon>
        <taxon>Actinopterygii</taxon>
        <taxon>Neopterygii</taxon>
        <taxon>Teleostei</taxon>
        <taxon>Neoteleostei</taxon>
        <taxon>Acanthomorphata</taxon>
        <taxon>Syngnathiaria</taxon>
        <taxon>Syngnathiformes</taxon>
        <taxon>Syngnathoidei</taxon>
        <taxon>Syngnathidae</taxon>
        <taxon>Hippocampus</taxon>
    </lineage>
</organism>
<accession>A0A3Q2YQV9</accession>
<evidence type="ECO:0000313" key="7">
    <source>
        <dbReference type="Ensembl" id="ENSHCOP00000020213.1"/>
    </source>
</evidence>
<evidence type="ECO:0000256" key="2">
    <source>
        <dbReference type="ARBA" id="ARBA00006843"/>
    </source>
</evidence>
<dbReference type="Pfam" id="PF04505">
    <property type="entry name" value="CD225"/>
    <property type="match status" value="1"/>
</dbReference>
<keyword evidence="3 6" id="KW-0812">Transmembrane</keyword>
<evidence type="ECO:0000256" key="5">
    <source>
        <dbReference type="ARBA" id="ARBA00023136"/>
    </source>
</evidence>